<accession>A0A5N6PBV8</accession>
<dbReference type="OrthoDB" id="1937173at2759"/>
<dbReference type="Proteomes" id="UP000326396">
    <property type="component" value="Linkage Group LG13"/>
</dbReference>
<dbReference type="SUPFAM" id="SSF57756">
    <property type="entry name" value="Retrovirus zinc finger-like domains"/>
    <property type="match status" value="1"/>
</dbReference>
<feature type="region of interest" description="Disordered" evidence="2">
    <location>
        <begin position="1"/>
        <end position="79"/>
    </location>
</feature>
<evidence type="ECO:0000259" key="3">
    <source>
        <dbReference type="PROSITE" id="PS50158"/>
    </source>
</evidence>
<dbReference type="PROSITE" id="PS50158">
    <property type="entry name" value="ZF_CCHC"/>
    <property type="match status" value="2"/>
</dbReference>
<evidence type="ECO:0000313" key="4">
    <source>
        <dbReference type="EMBL" id="KAD6118992.1"/>
    </source>
</evidence>
<dbReference type="SMART" id="SM00343">
    <property type="entry name" value="ZnF_C2HC"/>
    <property type="match status" value="2"/>
</dbReference>
<dbReference type="EMBL" id="SZYD01000005">
    <property type="protein sequence ID" value="KAD6118992.1"/>
    <property type="molecule type" value="Genomic_DNA"/>
</dbReference>
<feature type="domain" description="CCHC-type" evidence="3">
    <location>
        <begin position="123"/>
        <end position="139"/>
    </location>
</feature>
<feature type="region of interest" description="Disordered" evidence="2">
    <location>
        <begin position="140"/>
        <end position="184"/>
    </location>
</feature>
<dbReference type="AlphaFoldDB" id="A0A5N6PBV8"/>
<keyword evidence="1" id="KW-0862">Zinc</keyword>
<evidence type="ECO:0000256" key="1">
    <source>
        <dbReference type="PROSITE-ProRule" id="PRU00047"/>
    </source>
</evidence>
<feature type="compositionally biased region" description="Basic and acidic residues" evidence="2">
    <location>
        <begin position="70"/>
        <end position="79"/>
    </location>
</feature>
<gene>
    <name evidence="4" type="ORF">E3N88_10263</name>
</gene>
<comment type="caution">
    <text evidence="4">The sequence shown here is derived from an EMBL/GenBank/DDBJ whole genome shotgun (WGS) entry which is preliminary data.</text>
</comment>
<dbReference type="Gene3D" id="4.10.60.10">
    <property type="entry name" value="Zinc finger, CCHC-type"/>
    <property type="match status" value="2"/>
</dbReference>
<feature type="domain" description="CCHC-type" evidence="3">
    <location>
        <begin position="106"/>
        <end position="121"/>
    </location>
</feature>
<name>A0A5N6PBV8_9ASTR</name>
<dbReference type="InterPro" id="IPR001878">
    <property type="entry name" value="Znf_CCHC"/>
</dbReference>
<organism evidence="4 5">
    <name type="scientific">Mikania micrantha</name>
    <name type="common">bitter vine</name>
    <dbReference type="NCBI Taxonomy" id="192012"/>
    <lineage>
        <taxon>Eukaryota</taxon>
        <taxon>Viridiplantae</taxon>
        <taxon>Streptophyta</taxon>
        <taxon>Embryophyta</taxon>
        <taxon>Tracheophyta</taxon>
        <taxon>Spermatophyta</taxon>
        <taxon>Magnoliopsida</taxon>
        <taxon>eudicotyledons</taxon>
        <taxon>Gunneridae</taxon>
        <taxon>Pentapetalae</taxon>
        <taxon>asterids</taxon>
        <taxon>campanulids</taxon>
        <taxon>Asterales</taxon>
        <taxon>Asteraceae</taxon>
        <taxon>Asteroideae</taxon>
        <taxon>Heliantheae alliance</taxon>
        <taxon>Eupatorieae</taxon>
        <taxon>Mikania</taxon>
    </lineage>
</organism>
<keyword evidence="1" id="KW-0479">Metal-binding</keyword>
<feature type="compositionally biased region" description="Basic and acidic residues" evidence="2">
    <location>
        <begin position="30"/>
        <end position="47"/>
    </location>
</feature>
<sequence>MGSCKPKGGHGGGRTNPHRETPVTRKRSKQKEPEPEPENSHPEENEHGNGNNSGTERFRNDNFKPIGKKATVETPDRGREVVDVKKDCRKCGKRHFGECLLGSNLCFRCGQTGHFSFRCPKAKCSICGEFGHMSNACPKAKSGDSSNGKFTNGKKDEKPKAKARAYNISRKEAKEHPDVVTGTI</sequence>
<evidence type="ECO:0000256" key="2">
    <source>
        <dbReference type="SAM" id="MobiDB-lite"/>
    </source>
</evidence>
<dbReference type="GO" id="GO:0008270">
    <property type="term" value="F:zinc ion binding"/>
    <property type="evidence" value="ECO:0007669"/>
    <property type="project" value="UniProtKB-KW"/>
</dbReference>
<dbReference type="Pfam" id="PF00098">
    <property type="entry name" value="zf-CCHC"/>
    <property type="match status" value="2"/>
</dbReference>
<dbReference type="GO" id="GO:0003676">
    <property type="term" value="F:nucleic acid binding"/>
    <property type="evidence" value="ECO:0007669"/>
    <property type="project" value="InterPro"/>
</dbReference>
<keyword evidence="1" id="KW-0863">Zinc-finger</keyword>
<dbReference type="InterPro" id="IPR036875">
    <property type="entry name" value="Znf_CCHC_sf"/>
</dbReference>
<keyword evidence="5" id="KW-1185">Reference proteome</keyword>
<evidence type="ECO:0000313" key="5">
    <source>
        <dbReference type="Proteomes" id="UP000326396"/>
    </source>
</evidence>
<reference evidence="4 5" key="1">
    <citation type="submission" date="2019-05" db="EMBL/GenBank/DDBJ databases">
        <title>Mikania micrantha, genome provides insights into the molecular mechanism of rapid growth.</title>
        <authorList>
            <person name="Liu B."/>
        </authorList>
    </citation>
    <scope>NUCLEOTIDE SEQUENCE [LARGE SCALE GENOMIC DNA]</scope>
    <source>
        <strain evidence="4">NLD-2019</strain>
        <tissue evidence="4">Leaf</tissue>
    </source>
</reference>
<protein>
    <recommendedName>
        <fullName evidence="3">CCHC-type domain-containing protein</fullName>
    </recommendedName>
</protein>
<feature type="compositionally biased region" description="Basic and acidic residues" evidence="2">
    <location>
        <begin position="169"/>
        <end position="178"/>
    </location>
</feature>
<proteinExistence type="predicted"/>